<dbReference type="Gene3D" id="1.20.1250.20">
    <property type="entry name" value="MFS general substrate transporter like domains"/>
    <property type="match status" value="2"/>
</dbReference>
<keyword evidence="6" id="KW-1185">Reference proteome</keyword>
<dbReference type="RefSeq" id="WP_379909702.1">
    <property type="nucleotide sequence ID" value="NZ_JBHSWE010000001.1"/>
</dbReference>
<feature type="transmembrane region" description="Helical" evidence="4">
    <location>
        <begin position="256"/>
        <end position="273"/>
    </location>
</feature>
<feature type="transmembrane region" description="Helical" evidence="4">
    <location>
        <begin position="305"/>
        <end position="327"/>
    </location>
</feature>
<dbReference type="CDD" id="cd17339">
    <property type="entry name" value="MFS_NIMT_CynX_like"/>
    <property type="match status" value="1"/>
</dbReference>
<evidence type="ECO:0000256" key="4">
    <source>
        <dbReference type="SAM" id="Phobius"/>
    </source>
</evidence>
<evidence type="ECO:0000256" key="3">
    <source>
        <dbReference type="ARBA" id="ARBA00023136"/>
    </source>
</evidence>
<accession>A0ABW2A1B9</accession>
<reference evidence="6" key="1">
    <citation type="journal article" date="2019" name="Int. J. Syst. Evol. Microbiol.">
        <title>The Global Catalogue of Microorganisms (GCM) 10K type strain sequencing project: providing services to taxonomists for standard genome sequencing and annotation.</title>
        <authorList>
            <consortium name="The Broad Institute Genomics Platform"/>
            <consortium name="The Broad Institute Genome Sequencing Center for Infectious Disease"/>
            <person name="Wu L."/>
            <person name="Ma J."/>
        </authorList>
    </citation>
    <scope>NUCLEOTIDE SEQUENCE [LARGE SCALE GENOMIC DNA]</scope>
    <source>
        <strain evidence="6">NBRC 111756</strain>
    </source>
</reference>
<dbReference type="Proteomes" id="UP001596422">
    <property type="component" value="Unassembled WGS sequence"/>
</dbReference>
<keyword evidence="3 4" id="KW-0472">Membrane</keyword>
<evidence type="ECO:0000256" key="1">
    <source>
        <dbReference type="ARBA" id="ARBA00022692"/>
    </source>
</evidence>
<dbReference type="InterPro" id="IPR011701">
    <property type="entry name" value="MFS"/>
</dbReference>
<feature type="transmembrane region" description="Helical" evidence="4">
    <location>
        <begin position="280"/>
        <end position="299"/>
    </location>
</feature>
<evidence type="ECO:0000313" key="5">
    <source>
        <dbReference type="EMBL" id="MFC6671194.1"/>
    </source>
</evidence>
<dbReference type="EMBL" id="JBHSWE010000001">
    <property type="protein sequence ID" value="MFC6671194.1"/>
    <property type="molecule type" value="Genomic_DNA"/>
</dbReference>
<dbReference type="PANTHER" id="PTHR23523">
    <property type="match status" value="1"/>
</dbReference>
<feature type="transmembrane region" description="Helical" evidence="4">
    <location>
        <begin position="339"/>
        <end position="361"/>
    </location>
</feature>
<dbReference type="InterPro" id="IPR036259">
    <property type="entry name" value="MFS_trans_sf"/>
</dbReference>
<dbReference type="SUPFAM" id="SSF103473">
    <property type="entry name" value="MFS general substrate transporter"/>
    <property type="match status" value="1"/>
</dbReference>
<feature type="transmembrane region" description="Helical" evidence="4">
    <location>
        <begin position="105"/>
        <end position="126"/>
    </location>
</feature>
<name>A0ABW2A1B9_9GAMM</name>
<dbReference type="Pfam" id="PF07690">
    <property type="entry name" value="MFS_1"/>
    <property type="match status" value="1"/>
</dbReference>
<proteinExistence type="predicted"/>
<evidence type="ECO:0000313" key="6">
    <source>
        <dbReference type="Proteomes" id="UP001596422"/>
    </source>
</evidence>
<feature type="transmembrane region" description="Helical" evidence="4">
    <location>
        <begin position="138"/>
        <end position="162"/>
    </location>
</feature>
<comment type="caution">
    <text evidence="5">The sequence shown here is derived from an EMBL/GenBank/DDBJ whole genome shotgun (WGS) entry which is preliminary data.</text>
</comment>
<sequence length="439" mass="45963">MTTSIKGPFDGRKWAFFGAALALLLAAANLRGGLVVVGPLVADIRAGLSLSASEFSLLTTLPLICFSLVSICVPRLARLVRAPVLVTGALLLIAAGAGLRATSFYSLMLAGTLLLGSAIALLNVLIPGLVKGYFPRQAGLMTGLYSVTLSLGAGLGVFLAVPLRDAFSAWQAPVLLWALLPLICALCWLGMLRIRSREMAPGTAGRISLWRDARAWNLTVFMGLQSLFFYSIATWLPKILMDAGLEDQQAGLATSMINLAGIPANLMVPIIAARMQDQRPLVLLVLVLGVTGLTGLWLNPTAAPLFWASLLGLSGSASLSLALALFALRTRSGLEATSLSAMAQSLGYLLAAAGPVVVGGLNDLQGSWGSALLLLIAAQVIQFGCGWHASRPGFVTPDQQRGQGAPGASEPRPHCCDCSAVAQALSRFRLSNSDFLTNT</sequence>
<dbReference type="InterPro" id="IPR052524">
    <property type="entry name" value="MFS_Cyanate_Porter"/>
</dbReference>
<dbReference type="PANTHER" id="PTHR23523:SF2">
    <property type="entry name" value="2-NITROIMIDAZOLE TRANSPORTER"/>
    <property type="match status" value="1"/>
</dbReference>
<keyword evidence="1 4" id="KW-0812">Transmembrane</keyword>
<organism evidence="5 6">
    <name type="scientific">Marinobacterium aestuariivivens</name>
    <dbReference type="NCBI Taxonomy" id="1698799"/>
    <lineage>
        <taxon>Bacteria</taxon>
        <taxon>Pseudomonadati</taxon>
        <taxon>Pseudomonadota</taxon>
        <taxon>Gammaproteobacteria</taxon>
        <taxon>Oceanospirillales</taxon>
        <taxon>Oceanospirillaceae</taxon>
        <taxon>Marinobacterium</taxon>
    </lineage>
</organism>
<feature type="transmembrane region" description="Helical" evidence="4">
    <location>
        <begin position="55"/>
        <end position="73"/>
    </location>
</feature>
<gene>
    <name evidence="5" type="ORF">ACFQDL_14775</name>
</gene>
<evidence type="ECO:0000256" key="2">
    <source>
        <dbReference type="ARBA" id="ARBA00022989"/>
    </source>
</evidence>
<feature type="transmembrane region" description="Helical" evidence="4">
    <location>
        <begin position="367"/>
        <end position="387"/>
    </location>
</feature>
<feature type="transmembrane region" description="Helical" evidence="4">
    <location>
        <begin position="80"/>
        <end position="99"/>
    </location>
</feature>
<keyword evidence="2 4" id="KW-1133">Transmembrane helix</keyword>
<protein>
    <submittedName>
        <fullName evidence="5">CynX/NimT family MFS transporter</fullName>
    </submittedName>
</protein>
<feature type="transmembrane region" description="Helical" evidence="4">
    <location>
        <begin position="215"/>
        <end position="236"/>
    </location>
</feature>
<feature type="transmembrane region" description="Helical" evidence="4">
    <location>
        <begin position="174"/>
        <end position="194"/>
    </location>
</feature>